<protein>
    <submittedName>
        <fullName evidence="1">Uncharacterized protein</fullName>
    </submittedName>
</protein>
<evidence type="ECO:0000313" key="1">
    <source>
        <dbReference type="EMBL" id="ABZ05850.1"/>
    </source>
</evidence>
<dbReference type="InterPro" id="IPR036278">
    <property type="entry name" value="Sialidase_sf"/>
</dbReference>
<dbReference type="AlphaFoldDB" id="B3SZU2"/>
<proteinExistence type="predicted"/>
<dbReference type="Gene3D" id="2.40.30.20">
    <property type="match status" value="1"/>
</dbReference>
<accession>B3SZU2</accession>
<reference evidence="1" key="1">
    <citation type="journal article" date="2008" name="ISME J.">
        <title>Genomic patterns of recombination, clonal divergence and environment in marine microbial populations.</title>
        <authorList>
            <person name="Konstantinidis K.T."/>
            <person name="Delong E.F."/>
        </authorList>
    </citation>
    <scope>NUCLEOTIDE SEQUENCE</scope>
</reference>
<organism evidence="1">
    <name type="scientific">uncultured marine microorganism HF4000_48F7</name>
    <dbReference type="NCBI Taxonomy" id="455500"/>
    <lineage>
        <taxon>unclassified sequences</taxon>
        <taxon>environmental samples</taxon>
    </lineage>
</organism>
<dbReference type="EMBL" id="EU016559">
    <property type="protein sequence ID" value="ABZ05850.1"/>
    <property type="molecule type" value="Genomic_DNA"/>
</dbReference>
<gene>
    <name evidence="1" type="ORF">ALOHA_HF400048F7ctg1g17</name>
</gene>
<name>B3SZU2_9ZZZZ</name>
<dbReference type="SUPFAM" id="SSF50939">
    <property type="entry name" value="Sialidases"/>
    <property type="match status" value="1"/>
</dbReference>
<sequence>MRIQALQSSFADGQISPRMQGMVELESYKSSLATLENMVVLPQGSLTRRPGTFFAATTKANGQARLIPFSRGQGTSLVLEFGNLYIRFFANDGPVRTDDIAATYSQTTTTVTVTKSTHGYSASDEVYLDFTSGNGVDGFYTIATVADANTFTVTSTTSQTTSGNVNLSQRFEVTTTYTASQVNDIAFTQSADVLFLVHPDHVPARLERNATNSWALTNLLPSLISGTYTRPTTVLTDGPFKAMNTTDTTLTVALAANSDFTTSFSNGSLSLEEVGTVSPSNVDVATNAFTLANHPLVNGQTVQFSSIPSGFASTPTLSATTDYFVVSATQNTFKLATSAGGTPVDITAAPTSADLTVNKSFVDKDVYIKVTASATTGINDDTGFQTTDVGRYIRLNTEIAPQIKHGYGEIVERTSTTVVLVQLKTAIAGVGATTEWQLGSFSGTTGYPRTVQLYQQRLVFAGTAEESQTIFFSKTADFFNFSATEPLGQQTGQRDSSGRSIVGEQIFEDAAISLTISSDTVDQIEWISEDQRLTIGTSGGIYQLYGSTDDLTLTPFNFSITKVSAWACDPTALPAKVGNNLLYVQNNGRKLRELAFDKVQDQYSAADLTLRSEDISESGLIATAYQDQPYSVLWCLRNDGRLAGLTYVDLLQMRAWHRHTIGGAHYDDTHGSQAKVESIASIPRGTHDQLYMIVKRHLRAAALTSITFNQTTDKFTKSSHGLANGTIVVFDSTTIDGFTADKLYYVVSTATNDFQLSESSGGAAVTVSGSTSSVTVSTLRVVTEKRYVEFLERYFVASEILPSDAHFVDSGLEEPPTRTSASTAVSALDHLEGESIAILADAAVQPDRTVSSGAITLQTAATNFRVGFAYNSDIKSLPMVAMTGQGTSVGNRKRIHRFTVRLLESLSFKFGTNANDLDAATIAYLESLGLNFGVNISDLTEAVFRTASDNIGSALSYFTGEKTFQVGDQFSTITQLFLRQDQPYPFSVTLLAIDYQTNE</sequence>
<dbReference type="InterPro" id="IPR023366">
    <property type="entry name" value="ATP_synth_asu-like_sf"/>
</dbReference>